<evidence type="ECO:0000313" key="6">
    <source>
        <dbReference type="EMBL" id="KAJ3178359.1"/>
    </source>
</evidence>
<dbReference type="EMBL" id="JADGJQ010000027">
    <property type="protein sequence ID" value="KAJ3178359.1"/>
    <property type="molecule type" value="Genomic_DNA"/>
</dbReference>
<evidence type="ECO:0000313" key="7">
    <source>
        <dbReference type="Proteomes" id="UP001212152"/>
    </source>
</evidence>
<evidence type="ECO:0000256" key="5">
    <source>
        <dbReference type="SAM" id="Phobius"/>
    </source>
</evidence>
<evidence type="ECO:0000256" key="3">
    <source>
        <dbReference type="ARBA" id="ARBA00022989"/>
    </source>
</evidence>
<keyword evidence="4 5" id="KW-0472">Membrane</keyword>
<proteinExistence type="predicted"/>
<feature type="transmembrane region" description="Helical" evidence="5">
    <location>
        <begin position="77"/>
        <end position="107"/>
    </location>
</feature>
<evidence type="ECO:0008006" key="8">
    <source>
        <dbReference type="Google" id="ProtNLM"/>
    </source>
</evidence>
<dbReference type="PANTHER" id="PTHR35371">
    <property type="entry name" value="INNER MEMBRANE PROTEIN"/>
    <property type="match status" value="1"/>
</dbReference>
<comment type="subcellular location">
    <subcellularLocation>
        <location evidence="1">Membrane</location>
    </subcellularLocation>
</comment>
<name>A0AAD5XQD5_9FUNG</name>
<dbReference type="PANTHER" id="PTHR35371:SF1">
    <property type="entry name" value="BLR7753 PROTEIN"/>
    <property type="match status" value="1"/>
</dbReference>
<evidence type="ECO:0000256" key="4">
    <source>
        <dbReference type="ARBA" id="ARBA00023136"/>
    </source>
</evidence>
<sequence length="154" mass="16642">MSVENYSLYAIPASLILAYVPHVIKHAILLKATGKWNNVSPRTTIDSIKGRVPAATHDMAHRANAAHMNGLENFPTFAIAIILGNITALPVETLNTCAGIFLAARFLYNFVYIANTNRVTALVRSSLWIVGVGSCFTLMFKAAALGLKAATIRI</sequence>
<evidence type="ECO:0000256" key="2">
    <source>
        <dbReference type="ARBA" id="ARBA00022692"/>
    </source>
</evidence>
<evidence type="ECO:0000256" key="1">
    <source>
        <dbReference type="ARBA" id="ARBA00004370"/>
    </source>
</evidence>
<dbReference type="GO" id="GO:0016020">
    <property type="term" value="C:membrane"/>
    <property type="evidence" value="ECO:0007669"/>
    <property type="project" value="UniProtKB-SubCell"/>
</dbReference>
<organism evidence="6 7">
    <name type="scientific">Geranomyces variabilis</name>
    <dbReference type="NCBI Taxonomy" id="109894"/>
    <lineage>
        <taxon>Eukaryota</taxon>
        <taxon>Fungi</taxon>
        <taxon>Fungi incertae sedis</taxon>
        <taxon>Chytridiomycota</taxon>
        <taxon>Chytridiomycota incertae sedis</taxon>
        <taxon>Chytridiomycetes</taxon>
        <taxon>Spizellomycetales</taxon>
        <taxon>Powellomycetaceae</taxon>
        <taxon>Geranomyces</taxon>
    </lineage>
</organism>
<reference evidence="6" key="1">
    <citation type="submission" date="2020-05" db="EMBL/GenBank/DDBJ databases">
        <title>Phylogenomic resolution of chytrid fungi.</title>
        <authorList>
            <person name="Stajich J.E."/>
            <person name="Amses K."/>
            <person name="Simmons R."/>
            <person name="Seto K."/>
            <person name="Myers J."/>
            <person name="Bonds A."/>
            <person name="Quandt C.A."/>
            <person name="Barry K."/>
            <person name="Liu P."/>
            <person name="Grigoriev I."/>
            <person name="Longcore J.E."/>
            <person name="James T.Y."/>
        </authorList>
    </citation>
    <scope>NUCLEOTIDE SEQUENCE</scope>
    <source>
        <strain evidence="6">JEL0379</strain>
    </source>
</reference>
<keyword evidence="2 5" id="KW-0812">Transmembrane</keyword>
<keyword evidence="3 5" id="KW-1133">Transmembrane helix</keyword>
<dbReference type="AlphaFoldDB" id="A0AAD5XQD5"/>
<dbReference type="InterPro" id="IPR023352">
    <property type="entry name" value="MAPEG-like_dom_sf"/>
</dbReference>
<dbReference type="InterPro" id="IPR001129">
    <property type="entry name" value="Membr-assoc_MAPEG"/>
</dbReference>
<accession>A0AAD5XQD5</accession>
<keyword evidence="7" id="KW-1185">Reference proteome</keyword>
<dbReference type="SUPFAM" id="SSF161084">
    <property type="entry name" value="MAPEG domain-like"/>
    <property type="match status" value="1"/>
</dbReference>
<feature type="transmembrane region" description="Helical" evidence="5">
    <location>
        <begin position="127"/>
        <end position="147"/>
    </location>
</feature>
<gene>
    <name evidence="6" type="ORF">HDU87_003674</name>
</gene>
<protein>
    <recommendedName>
        <fullName evidence="8">MAPEG family protein</fullName>
    </recommendedName>
</protein>
<comment type="caution">
    <text evidence="6">The sequence shown here is derived from an EMBL/GenBank/DDBJ whole genome shotgun (WGS) entry which is preliminary data.</text>
</comment>
<feature type="transmembrane region" description="Helical" evidence="5">
    <location>
        <begin position="6"/>
        <end position="24"/>
    </location>
</feature>
<dbReference type="Gene3D" id="1.20.120.550">
    <property type="entry name" value="Membrane associated eicosanoid/glutathione metabolism-like domain"/>
    <property type="match status" value="1"/>
</dbReference>
<dbReference type="Proteomes" id="UP001212152">
    <property type="component" value="Unassembled WGS sequence"/>
</dbReference>
<dbReference type="Pfam" id="PF01124">
    <property type="entry name" value="MAPEG"/>
    <property type="match status" value="1"/>
</dbReference>